<organism evidence="10">
    <name type="scientific">uncultured Chloroflexia bacterium</name>
    <dbReference type="NCBI Taxonomy" id="1672391"/>
    <lineage>
        <taxon>Bacteria</taxon>
        <taxon>Bacillati</taxon>
        <taxon>Chloroflexota</taxon>
        <taxon>Chloroflexia</taxon>
        <taxon>environmental samples</taxon>
    </lineage>
</organism>
<dbReference type="AlphaFoldDB" id="A0A6J4JVB3"/>
<gene>
    <name evidence="10" type="ORF">AVDCRST_MAG26-3924</name>
</gene>
<dbReference type="PANTHER" id="PTHR30572:SF4">
    <property type="entry name" value="ABC TRANSPORTER PERMEASE YTRF"/>
    <property type="match status" value="1"/>
</dbReference>
<keyword evidence="5 7" id="KW-0472">Membrane</keyword>
<dbReference type="InterPro" id="IPR050250">
    <property type="entry name" value="Macrolide_Exporter_MacB"/>
</dbReference>
<evidence type="ECO:0000256" key="1">
    <source>
        <dbReference type="ARBA" id="ARBA00004651"/>
    </source>
</evidence>
<protein>
    <submittedName>
        <fullName evidence="10">ABC-type antimicrobial peptide transport system, permease component</fullName>
    </submittedName>
</protein>
<keyword evidence="2" id="KW-1003">Cell membrane</keyword>
<feature type="transmembrane region" description="Helical" evidence="7">
    <location>
        <begin position="21"/>
        <end position="43"/>
    </location>
</feature>
<dbReference type="GO" id="GO:0005886">
    <property type="term" value="C:plasma membrane"/>
    <property type="evidence" value="ECO:0007669"/>
    <property type="project" value="UniProtKB-SubCell"/>
</dbReference>
<evidence type="ECO:0000256" key="7">
    <source>
        <dbReference type="SAM" id="Phobius"/>
    </source>
</evidence>
<evidence type="ECO:0000259" key="9">
    <source>
        <dbReference type="Pfam" id="PF12704"/>
    </source>
</evidence>
<dbReference type="EMBL" id="CADCTK010000913">
    <property type="protein sequence ID" value="CAA9288616.1"/>
    <property type="molecule type" value="Genomic_DNA"/>
</dbReference>
<dbReference type="InterPro" id="IPR025857">
    <property type="entry name" value="MacB_PCD"/>
</dbReference>
<feature type="domain" description="ABC3 transporter permease C-terminal" evidence="8">
    <location>
        <begin position="288"/>
        <end position="412"/>
    </location>
</feature>
<evidence type="ECO:0000256" key="5">
    <source>
        <dbReference type="ARBA" id="ARBA00023136"/>
    </source>
</evidence>
<evidence type="ECO:0000256" key="3">
    <source>
        <dbReference type="ARBA" id="ARBA00022692"/>
    </source>
</evidence>
<sequence length="419" mass="45328">MMLGDMTRSALSNLGRRKVRTVLTAIGVVVGILTIVTMVSLGIGVRAELNEQFAAIGLERVFVRPAEGNRNFFTQFRSPKRTKPILEADVALWRTWPEAVEVLPDVELPLGVASALTLNGKTNGVGITGQNNFNTPFLRPPTALAGTLDVPPSGGVAVVNRGALEELELTVDEVRPLIGQQVELMLETPQGDRRTFPLTLIGISSNEAPFVEVALQDRIAMKSWWFNTPDLLETQGYDQVILRGRDTTAANALVDRIKAEGYQVQSLQILLDLADQVFSVINIMLSSVGGLALLVAMLGIVNTMIMSIYERTREIGTLKAIGASRGDIRALFMIEAGMLGLLGGLTGLVLGWGLGKVLNRVILWYVERNDLPIQGNFFVVTPTLALAAVGFATLIGIVAGLYPANRAARLDPLLALRHE</sequence>
<evidence type="ECO:0000256" key="4">
    <source>
        <dbReference type="ARBA" id="ARBA00022989"/>
    </source>
</evidence>
<feature type="transmembrane region" description="Helical" evidence="7">
    <location>
        <begin position="330"/>
        <end position="355"/>
    </location>
</feature>
<comment type="subcellular location">
    <subcellularLocation>
        <location evidence="1">Cell membrane</location>
        <topology evidence="1">Multi-pass membrane protein</topology>
    </subcellularLocation>
</comment>
<name>A0A6J4JVB3_9CHLR</name>
<dbReference type="PANTHER" id="PTHR30572">
    <property type="entry name" value="MEMBRANE COMPONENT OF TRANSPORTER-RELATED"/>
    <property type="match status" value="1"/>
</dbReference>
<accession>A0A6J4JVB3</accession>
<keyword evidence="3 7" id="KW-0812">Transmembrane</keyword>
<keyword evidence="4 7" id="KW-1133">Transmembrane helix</keyword>
<dbReference type="Pfam" id="PF12704">
    <property type="entry name" value="MacB_PCD"/>
    <property type="match status" value="1"/>
</dbReference>
<evidence type="ECO:0000256" key="2">
    <source>
        <dbReference type="ARBA" id="ARBA00022475"/>
    </source>
</evidence>
<evidence type="ECO:0000259" key="8">
    <source>
        <dbReference type="Pfam" id="PF02687"/>
    </source>
</evidence>
<evidence type="ECO:0000256" key="6">
    <source>
        <dbReference type="ARBA" id="ARBA00038076"/>
    </source>
</evidence>
<comment type="similarity">
    <text evidence="6">Belongs to the ABC-4 integral membrane protein family.</text>
</comment>
<feature type="transmembrane region" description="Helical" evidence="7">
    <location>
        <begin position="283"/>
        <end position="309"/>
    </location>
</feature>
<dbReference type="GO" id="GO:0022857">
    <property type="term" value="F:transmembrane transporter activity"/>
    <property type="evidence" value="ECO:0007669"/>
    <property type="project" value="TreeGrafter"/>
</dbReference>
<proteinExistence type="inferred from homology"/>
<dbReference type="InterPro" id="IPR003838">
    <property type="entry name" value="ABC3_permease_C"/>
</dbReference>
<evidence type="ECO:0000313" key="10">
    <source>
        <dbReference type="EMBL" id="CAA9288616.1"/>
    </source>
</evidence>
<dbReference type="Pfam" id="PF02687">
    <property type="entry name" value="FtsX"/>
    <property type="match status" value="1"/>
</dbReference>
<reference evidence="10" key="1">
    <citation type="submission" date="2020-02" db="EMBL/GenBank/DDBJ databases">
        <authorList>
            <person name="Meier V. D."/>
        </authorList>
    </citation>
    <scope>NUCLEOTIDE SEQUENCE</scope>
    <source>
        <strain evidence="10">AVDCRST_MAG26</strain>
    </source>
</reference>
<feature type="transmembrane region" description="Helical" evidence="7">
    <location>
        <begin position="375"/>
        <end position="402"/>
    </location>
</feature>
<feature type="domain" description="MacB-like periplasmic core" evidence="9">
    <location>
        <begin position="21"/>
        <end position="259"/>
    </location>
</feature>